<protein>
    <submittedName>
        <fullName evidence="8">PspC domain protein</fullName>
    </submittedName>
</protein>
<evidence type="ECO:0000259" key="7">
    <source>
        <dbReference type="Pfam" id="PF04024"/>
    </source>
</evidence>
<evidence type="ECO:0000256" key="1">
    <source>
        <dbReference type="ARBA" id="ARBA00004162"/>
    </source>
</evidence>
<keyword evidence="4 6" id="KW-1133">Transmembrane helix</keyword>
<dbReference type="Proteomes" id="UP000070467">
    <property type="component" value="Unassembled WGS sequence"/>
</dbReference>
<comment type="subcellular location">
    <subcellularLocation>
        <location evidence="1">Cell membrane</location>
        <topology evidence="1">Single-pass membrane protein</topology>
    </subcellularLocation>
</comment>
<evidence type="ECO:0000313" key="9">
    <source>
        <dbReference type="Proteomes" id="UP000070467"/>
    </source>
</evidence>
<comment type="caution">
    <text evidence="8">The sequence shown here is derived from an EMBL/GenBank/DDBJ whole genome shotgun (WGS) entry which is preliminary data.</text>
</comment>
<dbReference type="Pfam" id="PF04024">
    <property type="entry name" value="PspC"/>
    <property type="match status" value="1"/>
</dbReference>
<feature type="transmembrane region" description="Helical" evidence="6">
    <location>
        <begin position="26"/>
        <end position="50"/>
    </location>
</feature>
<keyword evidence="3 6" id="KW-0812">Transmembrane</keyword>
<gene>
    <name evidence="8" type="ORF">HMPREF1871_01117</name>
</gene>
<dbReference type="EMBL" id="LSDB01000060">
    <property type="protein sequence ID" value="KXB56297.1"/>
    <property type="molecule type" value="Genomic_DNA"/>
</dbReference>
<dbReference type="PANTHER" id="PTHR33885:SF3">
    <property type="entry name" value="PHAGE SHOCK PROTEIN C"/>
    <property type="match status" value="1"/>
</dbReference>
<evidence type="ECO:0000313" key="8">
    <source>
        <dbReference type="EMBL" id="KXB56297.1"/>
    </source>
</evidence>
<dbReference type="RefSeq" id="WP_066130880.1">
    <property type="nucleotide sequence ID" value="NZ_KQ959904.1"/>
</dbReference>
<dbReference type="InterPro" id="IPR007168">
    <property type="entry name" value="Phageshock_PspC_N"/>
</dbReference>
<evidence type="ECO:0000256" key="6">
    <source>
        <dbReference type="SAM" id="Phobius"/>
    </source>
</evidence>
<name>A0ABR5TKL9_9BACL</name>
<keyword evidence="2" id="KW-1003">Cell membrane</keyword>
<dbReference type="PANTHER" id="PTHR33885">
    <property type="entry name" value="PHAGE SHOCK PROTEIN C"/>
    <property type="match status" value="1"/>
</dbReference>
<feature type="domain" description="Phage shock protein PspC N-terminal" evidence="7">
    <location>
        <begin position="4"/>
        <end position="52"/>
    </location>
</feature>
<reference evidence="8 9" key="1">
    <citation type="submission" date="2016-01" db="EMBL/GenBank/DDBJ databases">
        <authorList>
            <person name="Mitreva M."/>
            <person name="Pepin K.H."/>
            <person name="Mihindukulasuriya K.A."/>
            <person name="Fulton R."/>
            <person name="Fronick C."/>
            <person name="O'Laughlin M."/>
            <person name="Miner T."/>
            <person name="Herter B."/>
            <person name="Rosa B.A."/>
            <person name="Cordes M."/>
            <person name="Tomlinson C."/>
            <person name="Wollam A."/>
            <person name="Palsikar V.B."/>
            <person name="Mardis E.R."/>
            <person name="Wilson R.K."/>
        </authorList>
    </citation>
    <scope>NUCLEOTIDE SEQUENCE [LARGE SCALE GENOMIC DNA]</scope>
    <source>
        <strain evidence="8 9">KA00071</strain>
    </source>
</reference>
<organism evidence="8 9">
    <name type="scientific">Gemelliphila asaccharolytica</name>
    <dbReference type="NCBI Taxonomy" id="502393"/>
    <lineage>
        <taxon>Bacteria</taxon>
        <taxon>Bacillati</taxon>
        <taxon>Bacillota</taxon>
        <taxon>Bacilli</taxon>
        <taxon>Bacillales</taxon>
        <taxon>Gemellaceae</taxon>
        <taxon>Gemelliphila</taxon>
    </lineage>
</organism>
<evidence type="ECO:0000256" key="5">
    <source>
        <dbReference type="ARBA" id="ARBA00023136"/>
    </source>
</evidence>
<evidence type="ECO:0000256" key="3">
    <source>
        <dbReference type="ARBA" id="ARBA00022692"/>
    </source>
</evidence>
<dbReference type="InterPro" id="IPR052027">
    <property type="entry name" value="PspC"/>
</dbReference>
<evidence type="ECO:0000256" key="2">
    <source>
        <dbReference type="ARBA" id="ARBA00022475"/>
    </source>
</evidence>
<accession>A0ABR5TKL9</accession>
<sequence>MSRAAIAGVCAGIAKRFNFDISTVRLVVLISVVLSFFTTIIIYFILANVLPKDYSGMDDFFFDFTKKNKIDDDYIDVNGREL</sequence>
<evidence type="ECO:0000256" key="4">
    <source>
        <dbReference type="ARBA" id="ARBA00022989"/>
    </source>
</evidence>
<proteinExistence type="predicted"/>
<keyword evidence="9" id="KW-1185">Reference proteome</keyword>
<keyword evidence="5 6" id="KW-0472">Membrane</keyword>